<protein>
    <submittedName>
        <fullName evidence="1">Uncharacterized protein</fullName>
    </submittedName>
</protein>
<reference evidence="1" key="2">
    <citation type="submission" date="2021-02" db="EMBL/GenBank/DDBJ databases">
        <authorList>
            <person name="Kimball J.A."/>
            <person name="Haas M.W."/>
            <person name="Macchietto M."/>
            <person name="Kono T."/>
            <person name="Duquette J."/>
            <person name="Shao M."/>
        </authorList>
    </citation>
    <scope>NUCLEOTIDE SEQUENCE</scope>
    <source>
        <tissue evidence="1">Fresh leaf tissue</tissue>
    </source>
</reference>
<dbReference type="EMBL" id="JAAALK010000289">
    <property type="protein sequence ID" value="KAG8049554.1"/>
    <property type="molecule type" value="Genomic_DNA"/>
</dbReference>
<comment type="caution">
    <text evidence="1">The sequence shown here is derived from an EMBL/GenBank/DDBJ whole genome shotgun (WGS) entry which is preliminary data.</text>
</comment>
<evidence type="ECO:0000313" key="1">
    <source>
        <dbReference type="EMBL" id="KAG8049554.1"/>
    </source>
</evidence>
<organism evidence="1 2">
    <name type="scientific">Zizania palustris</name>
    <name type="common">Northern wild rice</name>
    <dbReference type="NCBI Taxonomy" id="103762"/>
    <lineage>
        <taxon>Eukaryota</taxon>
        <taxon>Viridiplantae</taxon>
        <taxon>Streptophyta</taxon>
        <taxon>Embryophyta</taxon>
        <taxon>Tracheophyta</taxon>
        <taxon>Spermatophyta</taxon>
        <taxon>Magnoliopsida</taxon>
        <taxon>Liliopsida</taxon>
        <taxon>Poales</taxon>
        <taxon>Poaceae</taxon>
        <taxon>BOP clade</taxon>
        <taxon>Oryzoideae</taxon>
        <taxon>Oryzeae</taxon>
        <taxon>Zizaniinae</taxon>
        <taxon>Zizania</taxon>
    </lineage>
</organism>
<dbReference type="Proteomes" id="UP000729402">
    <property type="component" value="Unassembled WGS sequence"/>
</dbReference>
<accession>A0A8J5S1E2</accession>
<reference evidence="1" key="1">
    <citation type="journal article" date="2021" name="bioRxiv">
        <title>Whole Genome Assembly and Annotation of Northern Wild Rice, Zizania palustris L., Supports a Whole Genome Duplication in the Zizania Genus.</title>
        <authorList>
            <person name="Haas M."/>
            <person name="Kono T."/>
            <person name="Macchietto M."/>
            <person name="Millas R."/>
            <person name="McGilp L."/>
            <person name="Shao M."/>
            <person name="Duquette J."/>
            <person name="Hirsch C.N."/>
            <person name="Kimball J."/>
        </authorList>
    </citation>
    <scope>NUCLEOTIDE SEQUENCE</scope>
    <source>
        <tissue evidence="1">Fresh leaf tissue</tissue>
    </source>
</reference>
<gene>
    <name evidence="1" type="ORF">GUJ93_ZPchr0009g128</name>
</gene>
<keyword evidence="2" id="KW-1185">Reference proteome</keyword>
<proteinExistence type="predicted"/>
<evidence type="ECO:0000313" key="2">
    <source>
        <dbReference type="Proteomes" id="UP000729402"/>
    </source>
</evidence>
<sequence>MTAHCALPRARATCSARATYACAQRPSTLPAATHSHTTRHVELMANNHPPKLDMAHLHLHGITGSSTSASSFVFRTVRAIIAAAPRIAAVRHDPHLSGLHVPCAERRFPGRLGFSSCAGQLQSACLLNRR</sequence>
<name>A0A8J5S1E2_ZIZPA</name>
<dbReference type="AlphaFoldDB" id="A0A8J5S1E2"/>